<reference evidence="1 2" key="1">
    <citation type="journal article" date="2023" name="Nucleic Acids Res.">
        <title>The hologenome of Daphnia magna reveals possible DNA methylation and microbiome-mediated evolution of the host genome.</title>
        <authorList>
            <person name="Chaturvedi A."/>
            <person name="Li X."/>
            <person name="Dhandapani V."/>
            <person name="Marshall H."/>
            <person name="Kissane S."/>
            <person name="Cuenca-Cambronero M."/>
            <person name="Asole G."/>
            <person name="Calvet F."/>
            <person name="Ruiz-Romero M."/>
            <person name="Marangio P."/>
            <person name="Guigo R."/>
            <person name="Rago D."/>
            <person name="Mirbahai L."/>
            <person name="Eastwood N."/>
            <person name="Colbourne J.K."/>
            <person name="Zhou J."/>
            <person name="Mallon E."/>
            <person name="Orsini L."/>
        </authorList>
    </citation>
    <scope>NUCLEOTIDE SEQUENCE [LARGE SCALE GENOMIC DNA]</scope>
    <source>
        <strain evidence="1">LRV0_1</strain>
    </source>
</reference>
<comment type="caution">
    <text evidence="1">The sequence shown here is derived from an EMBL/GenBank/DDBJ whole genome shotgun (WGS) entry which is preliminary data.</text>
</comment>
<organism evidence="1 2">
    <name type="scientific">Daphnia magna</name>
    <dbReference type="NCBI Taxonomy" id="35525"/>
    <lineage>
        <taxon>Eukaryota</taxon>
        <taxon>Metazoa</taxon>
        <taxon>Ecdysozoa</taxon>
        <taxon>Arthropoda</taxon>
        <taxon>Crustacea</taxon>
        <taxon>Branchiopoda</taxon>
        <taxon>Diplostraca</taxon>
        <taxon>Cladocera</taxon>
        <taxon>Anomopoda</taxon>
        <taxon>Daphniidae</taxon>
        <taxon>Daphnia</taxon>
    </lineage>
</organism>
<sequence>MEVDITVDMEADTTVGMEAETTVGMEAETMAGTKVDTEAGTVMDMADGDANAFLLCLKPETCCSRDTLLRDSCSYDAYIDIQYAPR</sequence>
<keyword evidence="2" id="KW-1185">Reference proteome</keyword>
<dbReference type="Proteomes" id="UP001234178">
    <property type="component" value="Unassembled WGS sequence"/>
</dbReference>
<name>A0ABQ9ZYP0_9CRUS</name>
<proteinExistence type="predicted"/>
<gene>
    <name evidence="1" type="ORF">OUZ56_000023</name>
</gene>
<evidence type="ECO:0000313" key="2">
    <source>
        <dbReference type="Proteomes" id="UP001234178"/>
    </source>
</evidence>
<protein>
    <submittedName>
        <fullName evidence="1">Uncharacterized protein</fullName>
    </submittedName>
</protein>
<dbReference type="EMBL" id="JAOYFB010000036">
    <property type="protein sequence ID" value="KAK4017948.1"/>
    <property type="molecule type" value="Genomic_DNA"/>
</dbReference>
<evidence type="ECO:0000313" key="1">
    <source>
        <dbReference type="EMBL" id="KAK4017948.1"/>
    </source>
</evidence>
<accession>A0ABQ9ZYP0</accession>